<dbReference type="Gene3D" id="3.30.1340.30">
    <property type="match status" value="1"/>
</dbReference>
<feature type="compositionally biased region" description="Basic and acidic residues" evidence="1">
    <location>
        <begin position="54"/>
        <end position="82"/>
    </location>
</feature>
<evidence type="ECO:0000313" key="4">
    <source>
        <dbReference type="Proteomes" id="UP001202827"/>
    </source>
</evidence>
<reference evidence="3 4" key="1">
    <citation type="submission" date="2022-04" db="EMBL/GenBank/DDBJ databases">
        <title>Rhizobium coralii sp. nov., isolated from coral Turbinaria peltata.</title>
        <authorList>
            <person name="Sun H."/>
        </authorList>
    </citation>
    <scope>NUCLEOTIDE SEQUENCE [LARGE SCALE GENOMIC DNA]</scope>
    <source>
        <strain evidence="3 4">NTR19</strain>
    </source>
</reference>
<organism evidence="3 4">
    <name type="scientific">Neorhizobium turbinariae</name>
    <dbReference type="NCBI Taxonomy" id="2937795"/>
    <lineage>
        <taxon>Bacteria</taxon>
        <taxon>Pseudomonadati</taxon>
        <taxon>Pseudomonadota</taxon>
        <taxon>Alphaproteobacteria</taxon>
        <taxon>Hyphomicrobiales</taxon>
        <taxon>Rhizobiaceae</taxon>
        <taxon>Rhizobium/Agrobacterium group</taxon>
        <taxon>Neorhizobium</taxon>
    </lineage>
</organism>
<feature type="region of interest" description="Disordered" evidence="1">
    <location>
        <begin position="1"/>
        <end position="91"/>
    </location>
</feature>
<keyword evidence="4" id="KW-1185">Reference proteome</keyword>
<evidence type="ECO:0000313" key="3">
    <source>
        <dbReference type="EMBL" id="MCK8778727.1"/>
    </source>
</evidence>
<gene>
    <name evidence="3" type="ORF">M0654_01910</name>
</gene>
<dbReference type="Pfam" id="PF04972">
    <property type="entry name" value="BON"/>
    <property type="match status" value="1"/>
</dbReference>
<protein>
    <submittedName>
        <fullName evidence="3">BON domain-containing protein</fullName>
    </submittedName>
</protein>
<dbReference type="InterPro" id="IPR007055">
    <property type="entry name" value="BON_dom"/>
</dbReference>
<dbReference type="RefSeq" id="WP_248681585.1">
    <property type="nucleotide sequence ID" value="NZ_JALPRY010000001.1"/>
</dbReference>
<feature type="domain" description="BON" evidence="2">
    <location>
        <begin position="88"/>
        <end position="156"/>
    </location>
</feature>
<feature type="compositionally biased region" description="Basic and acidic residues" evidence="1">
    <location>
        <begin position="1"/>
        <end position="23"/>
    </location>
</feature>
<comment type="caution">
    <text evidence="3">The sequence shown here is derived from an EMBL/GenBank/DDBJ whole genome shotgun (WGS) entry which is preliminary data.</text>
</comment>
<proteinExistence type="predicted"/>
<sequence length="165" mass="18316">MPAKRNVDEINREEDFRDYDTRNIDQGWPYDDASGAGAKPIENAAYGDPNANFDDERNRGFTVDKTEADGQEERLVDSDRPGTEGLEESDDLEERITDAIENLDLVDMALIDIHVEDGVVTIDGGVDDAQTSRTIGRHIQALRGVKSVVNNLRIEGVDARIPDDD</sequence>
<evidence type="ECO:0000259" key="2">
    <source>
        <dbReference type="PROSITE" id="PS50914"/>
    </source>
</evidence>
<evidence type="ECO:0000256" key="1">
    <source>
        <dbReference type="SAM" id="MobiDB-lite"/>
    </source>
</evidence>
<dbReference type="EMBL" id="JALPRY010000001">
    <property type="protein sequence ID" value="MCK8778727.1"/>
    <property type="molecule type" value="Genomic_DNA"/>
</dbReference>
<dbReference type="Proteomes" id="UP001202827">
    <property type="component" value="Unassembled WGS sequence"/>
</dbReference>
<dbReference type="InterPro" id="IPR014004">
    <property type="entry name" value="Transpt-assoc_nodulatn_dom_bac"/>
</dbReference>
<name>A0ABT0ILH6_9HYPH</name>
<accession>A0ABT0ILH6</accession>
<dbReference type="SMART" id="SM00749">
    <property type="entry name" value="BON"/>
    <property type="match status" value="1"/>
</dbReference>
<dbReference type="PROSITE" id="PS50914">
    <property type="entry name" value="BON"/>
    <property type="match status" value="1"/>
</dbReference>